<dbReference type="CDD" id="cd18793">
    <property type="entry name" value="SF2_C_SNF"/>
    <property type="match status" value="1"/>
</dbReference>
<dbReference type="InterPro" id="IPR027417">
    <property type="entry name" value="P-loop_NTPase"/>
</dbReference>
<proteinExistence type="predicted"/>
<dbReference type="PROSITE" id="PS51192">
    <property type="entry name" value="HELICASE_ATP_BIND_1"/>
    <property type="match status" value="1"/>
</dbReference>
<protein>
    <submittedName>
        <fullName evidence="6">SNF2 helicase associated domain-containing protein</fullName>
    </submittedName>
</protein>
<evidence type="ECO:0000259" key="4">
    <source>
        <dbReference type="PROSITE" id="PS51192"/>
    </source>
</evidence>
<dbReference type="AlphaFoldDB" id="A0A9Y2AGC8"/>
<dbReference type="SUPFAM" id="SSF52540">
    <property type="entry name" value="P-loop containing nucleoside triphosphate hydrolases"/>
    <property type="match status" value="2"/>
</dbReference>
<dbReference type="SMART" id="SM00490">
    <property type="entry name" value="HELICc"/>
    <property type="match status" value="1"/>
</dbReference>
<keyword evidence="2" id="KW-0862">Zinc</keyword>
<dbReference type="FunFam" id="3.40.50.300:FF:000533">
    <property type="entry name" value="Helicase, Snf2 family"/>
    <property type="match status" value="1"/>
</dbReference>
<dbReference type="RefSeq" id="WP_147666673.1">
    <property type="nucleotide sequence ID" value="NZ_CP120678.1"/>
</dbReference>
<evidence type="ECO:0000313" key="6">
    <source>
        <dbReference type="EMBL" id="WIW71200.1"/>
    </source>
</evidence>
<gene>
    <name evidence="6" type="ORF">P3F81_02390</name>
</gene>
<dbReference type="InterPro" id="IPR013663">
    <property type="entry name" value="Helicase_SWF/SNF/SWI_bac"/>
</dbReference>
<organism evidence="6 7">
    <name type="scientific">Selenobaculum gibii</name>
    <dbReference type="NCBI Taxonomy" id="3054208"/>
    <lineage>
        <taxon>Bacteria</taxon>
        <taxon>Bacillati</taxon>
        <taxon>Bacillota</taxon>
        <taxon>Negativicutes</taxon>
        <taxon>Selenomonadales</taxon>
        <taxon>Selenomonadaceae</taxon>
        <taxon>Selenobaculum</taxon>
    </lineage>
</organism>
<dbReference type="PROSITE" id="PS51194">
    <property type="entry name" value="HELICASE_CTER"/>
    <property type="match status" value="1"/>
</dbReference>
<dbReference type="SMART" id="SM00487">
    <property type="entry name" value="DEXDc"/>
    <property type="match status" value="1"/>
</dbReference>
<dbReference type="Pfam" id="PF08455">
    <property type="entry name" value="SNF2_assoc"/>
    <property type="match status" value="1"/>
</dbReference>
<dbReference type="CDD" id="cd18012">
    <property type="entry name" value="DEXQc_arch_SWI2_SNF2"/>
    <property type="match status" value="1"/>
</dbReference>
<dbReference type="InterPro" id="IPR000330">
    <property type="entry name" value="SNF2_N"/>
</dbReference>
<dbReference type="InterPro" id="IPR049730">
    <property type="entry name" value="SNF2/RAD54-like_C"/>
</dbReference>
<dbReference type="GO" id="GO:0005524">
    <property type="term" value="F:ATP binding"/>
    <property type="evidence" value="ECO:0007669"/>
    <property type="project" value="InterPro"/>
</dbReference>
<feature type="domain" description="Helicase C-terminal" evidence="5">
    <location>
        <begin position="905"/>
        <end position="1061"/>
    </location>
</feature>
<dbReference type="Gene3D" id="3.40.50.10810">
    <property type="entry name" value="Tandem AAA-ATPase domain"/>
    <property type="match status" value="1"/>
</dbReference>
<evidence type="ECO:0000259" key="5">
    <source>
        <dbReference type="PROSITE" id="PS51194"/>
    </source>
</evidence>
<evidence type="ECO:0000259" key="3">
    <source>
        <dbReference type="PROSITE" id="PS50966"/>
    </source>
</evidence>
<dbReference type="InterPro" id="IPR038718">
    <property type="entry name" value="SNF2-like_sf"/>
</dbReference>
<accession>A0A9Y2AGC8</accession>
<dbReference type="Gene3D" id="3.40.50.300">
    <property type="entry name" value="P-loop containing nucleotide triphosphate hydrolases"/>
    <property type="match status" value="1"/>
</dbReference>
<keyword evidence="1" id="KW-0378">Hydrolase</keyword>
<keyword evidence="7" id="KW-1185">Reference proteome</keyword>
<dbReference type="InterPro" id="IPR007527">
    <property type="entry name" value="Znf_SWIM"/>
</dbReference>
<dbReference type="GO" id="GO:0008270">
    <property type="term" value="F:zinc ion binding"/>
    <property type="evidence" value="ECO:0007669"/>
    <property type="project" value="UniProtKB-KW"/>
</dbReference>
<dbReference type="Pfam" id="PF00271">
    <property type="entry name" value="Helicase_C"/>
    <property type="match status" value="1"/>
</dbReference>
<dbReference type="KEGG" id="sgbi:P3F81_02390"/>
<evidence type="ECO:0000256" key="2">
    <source>
        <dbReference type="PROSITE-ProRule" id="PRU00325"/>
    </source>
</evidence>
<name>A0A9Y2AGC8_9FIRM</name>
<feature type="domain" description="Helicase ATP-binding" evidence="4">
    <location>
        <begin position="619"/>
        <end position="779"/>
    </location>
</feature>
<sequence length="1069" mass="123100">MLTDELIKKSAATIETFSRGLSYYRNHYVKDFTANQNTFSALVYGSDIYNVRITLNENADHISAYHCDCPASHKYIGACKHVIAVLKRIQECNLDKQPPVKKQEPSNLLFHFFQSIRQSPQNEKVAHLIPTLNIRRYYKKIAADLEFTIGSERQYVIRNMKNFLSSAYLKEDIKFGAKFTLHSVMPNFDSISAQLYNLLITAYEDEQSLSPYTISDSKVAVNKSFLLTPTSLQKFFAIMENTPFDLSFDGYLYPQTIILNDRPNLKIKLENNAYGKAVLSLGKTSILPLDHHYRYLWVNDTLYHVDKEFSTYIKPLSLAFEQSPGITLPIHTEDLPRFFSNVMPELEKIASLDVSNTIMKKYDILPLNAAIYLDQDKNSLYADLKFKYGDIEINPFLNKEIVNHTGDKILIRDQQEEDKIHALFAKYAFTPQKNHYVQSDEMQIYDFLNDGIRELTNCAEIYYSDTMKANPIKRIENLSTGIRVSDDNVLEMSFEADDLNLPDIFSMLRSYRLKKRYHRLKNGTFINLDNDELANLADLAEHLNLKVPKNSNTIKLSLAKALYLDNLSRDIEGLKLSRNQAFNQLISDITEPAKLDIAIPPSLNAILRDYQKIGFKWLKTLAHYKLGGILADDMGLGKTLQVITFILSEKSKSPLPSIVIAPTSLIYNWQEEIERFAPELTSLVITGSRAERLELLKQSNNYDIIITTYNILKRDITDYENRHFHYCFLDEAQHIKNPNTQNAKSVKHLQTDGYFALTGTPIENTLTELWSIFDFIMPDYLLSHSAFKKKFEIPIVKKQDPLVMRDLNRYITPFILRRIKSKVLTELPPKIESKLINTMTDKQAKIYQSYFIQAQKEFQAELAKNGFEQSRIKILSILTRLRQICCHPSLFLEDYHGSSGKLELMLEMLVDAINGNHRVLIFSQFTSMLAILQNELKNRNISYYYLDGSTPALDRVQMANSFNSGDQSVFLISLKAGGTGLNLIGADMVIHYDPWWNPSVEEQATDRAYRLGQDNTVQVFKLITKNTIEEKIFNLQQKKKSLIDSIIQPGENFLSKLNEKELRELFNLT</sequence>
<dbReference type="Proteomes" id="UP001243623">
    <property type="component" value="Chromosome"/>
</dbReference>
<dbReference type="PANTHER" id="PTHR10799">
    <property type="entry name" value="SNF2/RAD54 HELICASE FAMILY"/>
    <property type="match status" value="1"/>
</dbReference>
<evidence type="ECO:0000256" key="1">
    <source>
        <dbReference type="ARBA" id="ARBA00022801"/>
    </source>
</evidence>
<dbReference type="InterPro" id="IPR001650">
    <property type="entry name" value="Helicase_C-like"/>
</dbReference>
<reference evidence="6" key="1">
    <citation type="submission" date="2023-03" db="EMBL/GenBank/DDBJ databases">
        <title>Selenobaculum gbiensis gen. nov. sp. nov., a new bacterium isolated from the gut microbiota of IBD patient.</title>
        <authorList>
            <person name="Yeo S."/>
            <person name="Park H."/>
            <person name="Huh C.S."/>
        </authorList>
    </citation>
    <scope>NUCLEOTIDE SEQUENCE</scope>
    <source>
        <strain evidence="6">ICN-92133</strain>
    </source>
</reference>
<evidence type="ECO:0000313" key="7">
    <source>
        <dbReference type="Proteomes" id="UP001243623"/>
    </source>
</evidence>
<dbReference type="PROSITE" id="PS50966">
    <property type="entry name" value="ZF_SWIM"/>
    <property type="match status" value="1"/>
</dbReference>
<feature type="domain" description="SWIM-type" evidence="3">
    <location>
        <begin position="49"/>
        <end position="90"/>
    </location>
</feature>
<dbReference type="FunFam" id="3.40.50.10810:FF:000054">
    <property type="entry name" value="Helicase, Snf2 family"/>
    <property type="match status" value="1"/>
</dbReference>
<dbReference type="InterPro" id="IPR014001">
    <property type="entry name" value="Helicase_ATP-bd"/>
</dbReference>
<dbReference type="EMBL" id="CP120678">
    <property type="protein sequence ID" value="WIW71200.1"/>
    <property type="molecule type" value="Genomic_DNA"/>
</dbReference>
<keyword evidence="2" id="KW-0863">Zinc-finger</keyword>
<keyword evidence="2" id="KW-0479">Metal-binding</keyword>
<dbReference type="Pfam" id="PF00176">
    <property type="entry name" value="SNF2-rel_dom"/>
    <property type="match status" value="1"/>
</dbReference>
<dbReference type="GO" id="GO:0016787">
    <property type="term" value="F:hydrolase activity"/>
    <property type="evidence" value="ECO:0007669"/>
    <property type="project" value="UniProtKB-KW"/>
</dbReference>